<keyword evidence="2" id="KW-1185">Reference proteome</keyword>
<evidence type="ECO:0000313" key="1">
    <source>
        <dbReference type="EMBL" id="GIJ12693.1"/>
    </source>
</evidence>
<evidence type="ECO:0008006" key="3">
    <source>
        <dbReference type="Google" id="ProtNLM"/>
    </source>
</evidence>
<dbReference type="Proteomes" id="UP000647017">
    <property type="component" value="Unassembled WGS sequence"/>
</dbReference>
<name>A0ABQ4I494_9ACTN</name>
<proteinExistence type="predicted"/>
<dbReference type="InterPro" id="IPR009351">
    <property type="entry name" value="AlkZ-like"/>
</dbReference>
<comment type="caution">
    <text evidence="1">The sequence shown here is derived from an EMBL/GenBank/DDBJ whole genome shotgun (WGS) entry which is preliminary data.</text>
</comment>
<dbReference type="PANTHER" id="PTHR30528:SF0">
    <property type="entry name" value="CYTOPLASMIC PROTEIN"/>
    <property type="match status" value="1"/>
</dbReference>
<accession>A0ABQ4I494</accession>
<evidence type="ECO:0000313" key="2">
    <source>
        <dbReference type="Proteomes" id="UP000647017"/>
    </source>
</evidence>
<dbReference type="EMBL" id="BOOZ01000059">
    <property type="protein sequence ID" value="GIJ12693.1"/>
    <property type="molecule type" value="Genomic_DNA"/>
</dbReference>
<dbReference type="Pfam" id="PF06224">
    <property type="entry name" value="AlkZ-like"/>
    <property type="match status" value="1"/>
</dbReference>
<gene>
    <name evidence="1" type="ORF">Van01_59070</name>
</gene>
<dbReference type="PANTHER" id="PTHR30528">
    <property type="entry name" value="CYTOPLASMIC PROTEIN"/>
    <property type="match status" value="1"/>
</dbReference>
<reference evidence="1 2" key="1">
    <citation type="submission" date="2021-01" db="EMBL/GenBank/DDBJ databases">
        <title>Whole genome shotgun sequence of Verrucosispora andamanensis NBRC 109075.</title>
        <authorList>
            <person name="Komaki H."/>
            <person name="Tamura T."/>
        </authorList>
    </citation>
    <scope>NUCLEOTIDE SEQUENCE [LARGE SCALE GENOMIC DNA]</scope>
    <source>
        <strain evidence="1 2">NBRC 109075</strain>
    </source>
</reference>
<sequence>MGRVGGMVAHRLTRDEARRIAIHAQLLAEPRPSDLVQVVERLTILQLDPTAAIAPSADLVLWSRLGPAYDPAQLTRAIEVERRLVETVAYIRTPGDLPAVIAESRAATHQSARAWVEQNESFRRDILALLAARGPLLSRDIPDTSVVPWPSSGWTSNRNVTKMLELMARQGQVAISGRKGRQRYWDLPERVYPVDLPDLDPDEAARLRDRRRLAALGIARSGGTLAPGESPFVGVAGEEAVVEGVPGTWRVDPTYLGLPFEGRTALLSPFDRLIHDRVRTEQLFGYEYLLEMYKPREKRRWGYFALPVLHHDRLVGKLDATADRRAGVLVVNALHQDVPFTRAMTAEVDAEIDALATWLGLATSRSEVL</sequence>
<protein>
    <recommendedName>
        <fullName evidence="3">Winged helix-turn-helix domain-containing protein</fullName>
    </recommendedName>
</protein>
<organism evidence="1 2">
    <name type="scientific">Micromonospora andamanensis</name>
    <dbReference type="NCBI Taxonomy" id="1287068"/>
    <lineage>
        <taxon>Bacteria</taxon>
        <taxon>Bacillati</taxon>
        <taxon>Actinomycetota</taxon>
        <taxon>Actinomycetes</taxon>
        <taxon>Micromonosporales</taxon>
        <taxon>Micromonosporaceae</taxon>
        <taxon>Micromonospora</taxon>
    </lineage>
</organism>